<dbReference type="PANTHER" id="PTHR13504:SF38">
    <property type="entry name" value="FIDO DOMAIN-CONTAINING PROTEIN"/>
    <property type="match status" value="1"/>
</dbReference>
<dbReference type="SUPFAM" id="SSF140931">
    <property type="entry name" value="Fic-like"/>
    <property type="match status" value="1"/>
</dbReference>
<dbReference type="GO" id="GO:0005524">
    <property type="term" value="F:ATP binding"/>
    <property type="evidence" value="ECO:0007669"/>
    <property type="project" value="UniProtKB-KW"/>
</dbReference>
<proteinExistence type="predicted"/>
<dbReference type="Proteomes" id="UP000295050">
    <property type="component" value="Unassembled WGS sequence"/>
</dbReference>
<keyword evidence="2" id="KW-0547">Nucleotide-binding</keyword>
<evidence type="ECO:0000259" key="3">
    <source>
        <dbReference type="PROSITE" id="PS51459"/>
    </source>
</evidence>
<comment type="caution">
    <text evidence="4">The sequence shown here is derived from an EMBL/GenBank/DDBJ whole genome shotgun (WGS) entry which is preliminary data.</text>
</comment>
<dbReference type="Gene3D" id="1.10.3290.10">
    <property type="entry name" value="Fido-like domain"/>
    <property type="match status" value="1"/>
</dbReference>
<keyword evidence="5" id="KW-1185">Reference proteome</keyword>
<dbReference type="PROSITE" id="PS51459">
    <property type="entry name" value="FIDO"/>
    <property type="match status" value="1"/>
</dbReference>
<feature type="domain" description="Fido" evidence="3">
    <location>
        <begin position="254"/>
        <end position="403"/>
    </location>
</feature>
<dbReference type="InterPro" id="IPR040198">
    <property type="entry name" value="Fido_containing"/>
</dbReference>
<feature type="binding site" evidence="2">
    <location>
        <begin position="344"/>
        <end position="351"/>
    </location>
    <ligand>
        <name>ATP</name>
        <dbReference type="ChEBI" id="CHEBI:30616"/>
    </ligand>
</feature>
<accession>A0A4R2R939</accession>
<dbReference type="PANTHER" id="PTHR13504">
    <property type="entry name" value="FIDO DOMAIN-CONTAINING PROTEIN DDB_G0283145"/>
    <property type="match status" value="1"/>
</dbReference>
<gene>
    <name evidence="4" type="ORF">EV663_1256</name>
</gene>
<evidence type="ECO:0000256" key="1">
    <source>
        <dbReference type="PIRSR" id="PIRSR640198-1"/>
    </source>
</evidence>
<evidence type="ECO:0000313" key="4">
    <source>
        <dbReference type="EMBL" id="TCP58459.1"/>
    </source>
</evidence>
<keyword evidence="2" id="KW-0067">ATP-binding</keyword>
<organism evidence="4 5">
    <name type="scientific">Rhodovulum bhavnagarense</name>
    <dbReference type="NCBI Taxonomy" id="992286"/>
    <lineage>
        <taxon>Bacteria</taxon>
        <taxon>Pseudomonadati</taxon>
        <taxon>Pseudomonadota</taxon>
        <taxon>Alphaproteobacteria</taxon>
        <taxon>Rhodobacterales</taxon>
        <taxon>Paracoccaceae</taxon>
        <taxon>Rhodovulum</taxon>
    </lineage>
</organism>
<sequence>MRLDRIRRSVQHGRPQPTGSTLVGYAALIEGLDAEARPPETPAVVLDRRIKAPVGESHICRDGFAQYGSHIAVPDTFSDHLTFALKHERLDLLALKRIFLAVPEPIMADHVRAAPTSGPRRRAWFLYEFLTGRRLDLPSANNGAYVDAIDPDFWQTGLPVNSPRHRVRDNLPGNAGFCPLIERRAAFETPLSEMSERILGAHLAGADRELGRRLVRRLLLKDSRSSFLIEGENPSNVDIQRWSDHISRAGEAPLSLDRMIGVQRDLLRSNRFIVPGLRRDGVFLGDRVDNMPSPFWIGARPEDLSDLINALIRADERLEGSEVDPVSHAAAVSFGWVFIHPLEDGNGRTHRYLMQHVLARRGVRPGGLTVPVAKAIWEDIQGYRDVLAQHDQPLMPLMDWRPTGNGNVEVLNDTADLYRYFDATEQALFLRGCVERVLNHTIPSEIDEVRRRDAYIAAAREVIDMPERQLDLFASVVMNNGGEMSKAKRNKIFQQMTDEEVSSLVSLVREVFSPPSDDSAEYRP</sequence>
<dbReference type="InterPro" id="IPR003812">
    <property type="entry name" value="Fido"/>
</dbReference>
<dbReference type="AlphaFoldDB" id="A0A4R2R939"/>
<dbReference type="EMBL" id="SLXU01000025">
    <property type="protein sequence ID" value="TCP58459.1"/>
    <property type="molecule type" value="Genomic_DNA"/>
</dbReference>
<feature type="active site" evidence="1">
    <location>
        <position position="340"/>
    </location>
</feature>
<evidence type="ECO:0000256" key="2">
    <source>
        <dbReference type="PIRSR" id="PIRSR640198-2"/>
    </source>
</evidence>
<dbReference type="Pfam" id="PF02661">
    <property type="entry name" value="Fic"/>
    <property type="match status" value="1"/>
</dbReference>
<evidence type="ECO:0000313" key="5">
    <source>
        <dbReference type="Proteomes" id="UP000295050"/>
    </source>
</evidence>
<name>A0A4R2R939_9RHOB</name>
<protein>
    <submittedName>
        <fullName evidence="4">Fic/DOC family protein</fullName>
    </submittedName>
</protein>
<dbReference type="InterPro" id="IPR036597">
    <property type="entry name" value="Fido-like_dom_sf"/>
</dbReference>
<reference evidence="4 5" key="1">
    <citation type="submission" date="2019-03" db="EMBL/GenBank/DDBJ databases">
        <title>Genomic Encyclopedia of Type Strains, Phase IV (KMG-IV): sequencing the most valuable type-strain genomes for metagenomic binning, comparative biology and taxonomic classification.</title>
        <authorList>
            <person name="Goeker M."/>
        </authorList>
    </citation>
    <scope>NUCLEOTIDE SEQUENCE [LARGE SCALE GENOMIC DNA]</scope>
    <source>
        <strain evidence="4 5">DSM 24766</strain>
    </source>
</reference>